<protein>
    <submittedName>
        <fullName evidence="1">Uncharacterized protein</fullName>
    </submittedName>
</protein>
<proteinExistence type="predicted"/>
<dbReference type="AlphaFoldDB" id="A0A433RVY1"/>
<organism evidence="1 2">
    <name type="scientific">Candidatus Kurthia intestinigallinarum</name>
    <dbReference type="NCBI Taxonomy" id="1562256"/>
    <lineage>
        <taxon>Bacteria</taxon>
        <taxon>Bacillati</taxon>
        <taxon>Bacillota</taxon>
        <taxon>Bacilli</taxon>
        <taxon>Bacillales</taxon>
        <taxon>Caryophanaceae</taxon>
        <taxon>Kurthia</taxon>
    </lineage>
</organism>
<name>A0A433RVY1_9BACL</name>
<evidence type="ECO:0000313" key="1">
    <source>
        <dbReference type="EMBL" id="RUS57428.1"/>
    </source>
</evidence>
<dbReference type="Proteomes" id="UP000288623">
    <property type="component" value="Unassembled WGS sequence"/>
</dbReference>
<dbReference type="RefSeq" id="WP_126989981.1">
    <property type="nucleotide sequence ID" value="NZ_JTFC01000025.1"/>
</dbReference>
<dbReference type="OrthoDB" id="2454770at2"/>
<comment type="caution">
    <text evidence="1">The sequence shown here is derived from an EMBL/GenBank/DDBJ whole genome shotgun (WGS) entry which is preliminary data.</text>
</comment>
<accession>A0A433RVY1</accession>
<keyword evidence="2" id="KW-1185">Reference proteome</keyword>
<sequence>MLFIVQGKVFRERLTMKNISRLAFADSEGLALDKVMKGLPVTVPYFEGIVMPTFKDIPGITSEVALLCWHRLHFSRSLVELAYYFHQFEELEQLVCLSKQESWAIRDHYEQMGIILTHEEWYLPNYNLYAAPSVTLTEHRLQQFANQVVHLLKTRGCTVQSLGGTAWKIDCPYLIAPRKHFIVSSPEEMILTYEILMSQTLMPIKPVLQKTDKAAELLDAEGIWYVDIHDGSIVSDGRYIWT</sequence>
<dbReference type="EMBL" id="JTFC01000025">
    <property type="protein sequence ID" value="RUS57428.1"/>
    <property type="molecule type" value="Genomic_DNA"/>
</dbReference>
<evidence type="ECO:0000313" key="2">
    <source>
        <dbReference type="Proteomes" id="UP000288623"/>
    </source>
</evidence>
<reference evidence="1 2" key="1">
    <citation type="submission" date="2014-11" db="EMBL/GenBank/DDBJ databases">
        <title>Genome sequence and analysis of novel Kurthia sp.</title>
        <authorList>
            <person name="Lawson J.N."/>
            <person name="Gonzalez J.E."/>
            <person name="Rinauldi L."/>
            <person name="Xuan Z."/>
            <person name="Firman A."/>
            <person name="Shaddox L."/>
            <person name="Trudeau A."/>
            <person name="Shah S."/>
            <person name="Reiman D."/>
        </authorList>
    </citation>
    <scope>NUCLEOTIDE SEQUENCE [LARGE SCALE GENOMIC DNA]</scope>
    <source>
        <strain evidence="1 2">3B1D</strain>
    </source>
</reference>
<gene>
    <name evidence="1" type="ORF">QI30_05760</name>
</gene>